<proteinExistence type="predicted"/>
<sequence>MVGSVGPYNRSDFNMWRSNRSTRNNQPRGSRTWVNPSLQANQERQNLNQSRRRICKNSPFWSLDFDLAQHRRDWAAGKEREARYKEMCALALLEHLNIAELSATASTSHNLPLPFDGKKFDTPHSNVLSRPTIFCPQWETGKAEDKHDIADWPSKSEMKYEGDDRIATDRLHGRFPGAPRMQGNETVNWQHKQIVEQWAFDDFLFPLPTEVDIWMRKHVIEELEFSEEEAREALGSEIMKLLDPEDQFLQ</sequence>
<reference evidence="2" key="1">
    <citation type="submission" date="2023-04" db="EMBL/GenBank/DDBJ databases">
        <title>Black Yeasts Isolated from many extreme environments.</title>
        <authorList>
            <person name="Coleine C."/>
            <person name="Stajich J.E."/>
            <person name="Selbmann L."/>
        </authorList>
    </citation>
    <scope>NUCLEOTIDE SEQUENCE</scope>
    <source>
        <strain evidence="2">CCFEE 5312</strain>
    </source>
</reference>
<gene>
    <name evidence="2" type="ORF">LTR09_002896</name>
</gene>
<dbReference type="Proteomes" id="UP001271007">
    <property type="component" value="Unassembled WGS sequence"/>
</dbReference>
<organism evidence="2 3">
    <name type="scientific">Extremus antarcticus</name>
    <dbReference type="NCBI Taxonomy" id="702011"/>
    <lineage>
        <taxon>Eukaryota</taxon>
        <taxon>Fungi</taxon>
        <taxon>Dikarya</taxon>
        <taxon>Ascomycota</taxon>
        <taxon>Pezizomycotina</taxon>
        <taxon>Dothideomycetes</taxon>
        <taxon>Dothideomycetidae</taxon>
        <taxon>Mycosphaerellales</taxon>
        <taxon>Extremaceae</taxon>
        <taxon>Extremus</taxon>
    </lineage>
</organism>
<keyword evidence="3" id="KW-1185">Reference proteome</keyword>
<evidence type="ECO:0000256" key="1">
    <source>
        <dbReference type="SAM" id="MobiDB-lite"/>
    </source>
</evidence>
<dbReference type="EMBL" id="JAWDJX010000006">
    <property type="protein sequence ID" value="KAK3056389.1"/>
    <property type="molecule type" value="Genomic_DNA"/>
</dbReference>
<feature type="region of interest" description="Disordered" evidence="1">
    <location>
        <begin position="13"/>
        <end position="49"/>
    </location>
</feature>
<feature type="compositionally biased region" description="Polar residues" evidence="1">
    <location>
        <begin position="16"/>
        <end position="49"/>
    </location>
</feature>
<dbReference type="AlphaFoldDB" id="A0AAJ0LUU1"/>
<evidence type="ECO:0000313" key="2">
    <source>
        <dbReference type="EMBL" id="KAK3056389.1"/>
    </source>
</evidence>
<protein>
    <submittedName>
        <fullName evidence="2">Uncharacterized protein</fullName>
    </submittedName>
</protein>
<name>A0AAJ0LUU1_9PEZI</name>
<evidence type="ECO:0000313" key="3">
    <source>
        <dbReference type="Proteomes" id="UP001271007"/>
    </source>
</evidence>
<accession>A0AAJ0LUU1</accession>
<comment type="caution">
    <text evidence="2">The sequence shown here is derived from an EMBL/GenBank/DDBJ whole genome shotgun (WGS) entry which is preliminary data.</text>
</comment>